<dbReference type="Pfam" id="PF00534">
    <property type="entry name" value="Glycos_transf_1"/>
    <property type="match status" value="1"/>
</dbReference>
<dbReference type="InterPro" id="IPR001296">
    <property type="entry name" value="Glyco_trans_1"/>
</dbReference>
<organism evidence="6 7">
    <name type="scientific">Streptomyces cahuitamycinicus</name>
    <dbReference type="NCBI Taxonomy" id="2070367"/>
    <lineage>
        <taxon>Bacteria</taxon>
        <taxon>Bacillati</taxon>
        <taxon>Actinomycetota</taxon>
        <taxon>Actinomycetes</taxon>
        <taxon>Kitasatosporales</taxon>
        <taxon>Streptomycetaceae</taxon>
        <taxon>Streptomyces</taxon>
    </lineage>
</organism>
<dbReference type="Proteomes" id="UP000235943">
    <property type="component" value="Unassembled WGS sequence"/>
</dbReference>
<evidence type="ECO:0000259" key="4">
    <source>
        <dbReference type="Pfam" id="PF00534"/>
    </source>
</evidence>
<evidence type="ECO:0000256" key="2">
    <source>
        <dbReference type="ARBA" id="ARBA00022676"/>
    </source>
</evidence>
<dbReference type="InterPro" id="IPR028098">
    <property type="entry name" value="Glyco_trans_4-like_N"/>
</dbReference>
<proteinExistence type="predicted"/>
<dbReference type="EMBL" id="POUC01000021">
    <property type="protein sequence ID" value="PNG23218.1"/>
    <property type="molecule type" value="Genomic_DNA"/>
</dbReference>
<evidence type="ECO:0000259" key="5">
    <source>
        <dbReference type="Pfam" id="PF13439"/>
    </source>
</evidence>
<feature type="domain" description="Glycosyl transferase family 1" evidence="4">
    <location>
        <begin position="212"/>
        <end position="358"/>
    </location>
</feature>
<keyword evidence="2" id="KW-0328">Glycosyltransferase</keyword>
<dbReference type="CDD" id="cd03801">
    <property type="entry name" value="GT4_PimA-like"/>
    <property type="match status" value="1"/>
</dbReference>
<dbReference type="PANTHER" id="PTHR12526">
    <property type="entry name" value="GLYCOSYLTRANSFERASE"/>
    <property type="match status" value="1"/>
</dbReference>
<dbReference type="Gene3D" id="3.40.50.2000">
    <property type="entry name" value="Glycogen Phosphorylase B"/>
    <property type="match status" value="2"/>
</dbReference>
<gene>
    <name evidence="6" type="ORF">C1J00_05230</name>
</gene>
<keyword evidence="7" id="KW-1185">Reference proteome</keyword>
<dbReference type="AlphaFoldDB" id="A0A2N8TW18"/>
<keyword evidence="3 6" id="KW-0808">Transferase</keyword>
<accession>A0A2N8TW18</accession>
<evidence type="ECO:0000256" key="1">
    <source>
        <dbReference type="ARBA" id="ARBA00021292"/>
    </source>
</evidence>
<sequence length="381" mass="41500">MHIGLTGPVDLSPLLPTLDGPLPAVPTGPSTGWLARTWLDQGHRVTVFAMSHEVTSRAVFGSGRLHIVVTPMRPSKQVRDLYRYERRQLAAALREHPTDVVSAHWTYEYARAAIASGRLAFVTARDAPLRCAWEMRHAYRWLRNTQALPAVHRATALSANSPYTAQHLRRCLGVRRPIEVIPNGVRTDALPTFCAPPPGDTPLFAAALQGWGPMKNTKALLQAFALVRTRIPRARLLLLGSDHGPGGPAQAWAAAREITAGVEFAGQLPHAAMLDRLATEAHVLVHPSRLESFSMICAEAMGMGLPVVAGRRSGAVPWVVGHAGLLVDIDRPDRIAEAMTALAREDERRVALGTAGRARVRAHFSLNDIARAYTDWFMTGG</sequence>
<comment type="caution">
    <text evidence="6">The sequence shown here is derived from an EMBL/GenBank/DDBJ whole genome shotgun (WGS) entry which is preliminary data.</text>
</comment>
<dbReference type="GO" id="GO:0016757">
    <property type="term" value="F:glycosyltransferase activity"/>
    <property type="evidence" value="ECO:0007669"/>
    <property type="project" value="UniProtKB-KW"/>
</dbReference>
<dbReference type="PANTHER" id="PTHR12526:SF636">
    <property type="entry name" value="BLL3647 PROTEIN"/>
    <property type="match status" value="1"/>
</dbReference>
<evidence type="ECO:0000313" key="6">
    <source>
        <dbReference type="EMBL" id="PNG23218.1"/>
    </source>
</evidence>
<dbReference type="Pfam" id="PF13439">
    <property type="entry name" value="Glyco_transf_4"/>
    <property type="match status" value="1"/>
</dbReference>
<reference evidence="6 7" key="1">
    <citation type="submission" date="2018-01" db="EMBL/GenBank/DDBJ databases">
        <title>Draft genome sequence of Streptomyces sp. 13K301.</title>
        <authorList>
            <person name="Sahin N."/>
            <person name="Saygin H."/>
            <person name="Ay H."/>
        </authorList>
    </citation>
    <scope>NUCLEOTIDE SEQUENCE [LARGE SCALE GENOMIC DNA]</scope>
    <source>
        <strain evidence="6 7">13K301</strain>
    </source>
</reference>
<dbReference type="OrthoDB" id="9765330at2"/>
<protein>
    <recommendedName>
        <fullName evidence="1">D-inositol 3-phosphate glycosyltransferase</fullName>
    </recommendedName>
</protein>
<name>A0A2N8TW18_9ACTN</name>
<feature type="domain" description="Glycosyltransferase subfamily 4-like N-terminal" evidence="5">
    <location>
        <begin position="34"/>
        <end position="188"/>
    </location>
</feature>
<evidence type="ECO:0000313" key="7">
    <source>
        <dbReference type="Proteomes" id="UP000235943"/>
    </source>
</evidence>
<evidence type="ECO:0000256" key="3">
    <source>
        <dbReference type="ARBA" id="ARBA00022679"/>
    </source>
</evidence>
<dbReference type="RefSeq" id="WP_102907843.1">
    <property type="nucleotide sequence ID" value="NZ_POUC01000021.1"/>
</dbReference>
<dbReference type="SUPFAM" id="SSF53756">
    <property type="entry name" value="UDP-Glycosyltransferase/glycogen phosphorylase"/>
    <property type="match status" value="1"/>
</dbReference>